<sequence length="846" mass="92945">MFWRFGFHNSSAIDSVLEREGATLEDVMTEDDFVQEVKSQSQKIVEFVCKPANIEKLLGYITADDLDEAKKFKFPFIASEVFGCEIFAICDALVMNHEILSSFWKLLEKPPPLNALQASYFARVNHALLNRRTGQMLSFIRLHPNAIRMLLDHIGTSAIADLILRLITADDTPEGAGTVKWLSSQGLIPHLFSLIDPNLDPEVHTTASQTLIDIITVSYQSPLMPEQQPDGLHPTEMPPSFLAAAGNSLVDEMKSEVLLRGLVSSMLDQSAPNSSSSLTNGINIIVELIRKYCSEIENAEMQHHDYLAQIQANRQCPIHPTPERLNALSVDMTDLLSVVKDNLPEFVKLLAAPKNIIGPIDLATAQPRSQKYPALGSERLKICELFAEFLHLQYLFTSSPLLDSFITPPPYGVHSSATSETPEYVAPAFTVIDGLMALTDCLVEEKIMVVCINHFFQFKWNNFLHSIVYDMIAKVFNTYSYTSSIQPSPALSVPASSATDASVNTDQGVEAPGQKKLQNLRTSVKRLVVSIFKDAHLMTQITDAQHQNDYDVEQPKGVRLGYMGHLTYISDEVCKLFEKCSVELDDELNESMNSDQWCEYVSHPLRETRDRDRQPLGGVRPEAPMGQNTAFGGVGSSISYNGGGGGKFGEENSESGKSKKKSDHAREASDDEEDGTAAGGRNAPGESDTFNDQFARYLCQQLVKDLPDRFLGGDSSDDDEGADQQWMSDLEGQDVSFDIAEAIQMDDPFPNGDRVREPDEETLSDDMASSRIEGDDESQTESRGASTIESSSDADGAFNTKDLERALDGVTNTGAVAGPASGSADWADFSSMGATPPAKIPISETE</sequence>
<dbReference type="Proteomes" id="UP001648503">
    <property type="component" value="Unassembled WGS sequence"/>
</dbReference>
<feature type="compositionally biased region" description="Polar residues" evidence="3">
    <location>
        <begin position="781"/>
        <end position="793"/>
    </location>
</feature>
<feature type="region of interest" description="Disordered" evidence="3">
    <location>
        <begin position="744"/>
        <end position="846"/>
    </location>
</feature>
<dbReference type="PANTHER" id="PTHR12634:SF8">
    <property type="entry name" value="FIERY MOUNTAIN, ISOFORM D"/>
    <property type="match status" value="1"/>
</dbReference>
<organism evidence="5 6">
    <name type="scientific">Batrachochytrium salamandrivorans</name>
    <dbReference type="NCBI Taxonomy" id="1357716"/>
    <lineage>
        <taxon>Eukaryota</taxon>
        <taxon>Fungi</taxon>
        <taxon>Fungi incertae sedis</taxon>
        <taxon>Chytridiomycota</taxon>
        <taxon>Chytridiomycota incertae sedis</taxon>
        <taxon>Chytridiomycetes</taxon>
        <taxon>Rhizophydiales</taxon>
        <taxon>Rhizophydiales incertae sedis</taxon>
        <taxon>Batrachochytrium</taxon>
    </lineage>
</organism>
<dbReference type="EMBL" id="JAFCIX010000446">
    <property type="protein sequence ID" value="KAH6589576.1"/>
    <property type="molecule type" value="Genomic_DNA"/>
</dbReference>
<dbReference type="Pfam" id="PF04499">
    <property type="entry name" value="SAPS"/>
    <property type="match status" value="1"/>
</dbReference>
<keyword evidence="2" id="KW-0131">Cell cycle</keyword>
<evidence type="ECO:0000313" key="4">
    <source>
        <dbReference type="EMBL" id="KAH6589001.1"/>
    </source>
</evidence>
<comment type="similarity">
    <text evidence="1">Belongs to the SAPS family.</text>
</comment>
<keyword evidence="6" id="KW-1185">Reference proteome</keyword>
<evidence type="ECO:0008006" key="7">
    <source>
        <dbReference type="Google" id="ProtNLM"/>
    </source>
</evidence>
<protein>
    <recommendedName>
        <fullName evidence="7">SAPS-domain-containing protein</fullName>
    </recommendedName>
</protein>
<dbReference type="InterPro" id="IPR007587">
    <property type="entry name" value="SAPS"/>
</dbReference>
<evidence type="ECO:0000313" key="6">
    <source>
        <dbReference type="Proteomes" id="UP001648503"/>
    </source>
</evidence>
<dbReference type="EMBL" id="JAFCIX010000483">
    <property type="protein sequence ID" value="KAH6589001.1"/>
    <property type="molecule type" value="Genomic_DNA"/>
</dbReference>
<gene>
    <name evidence="5" type="ORF">BASA50_009957</name>
    <name evidence="4" type="ORF">BASA50_010357</name>
</gene>
<comment type="caution">
    <text evidence="5">The sequence shown here is derived from an EMBL/GenBank/DDBJ whole genome shotgun (WGS) entry which is preliminary data.</text>
</comment>
<evidence type="ECO:0000256" key="3">
    <source>
        <dbReference type="SAM" id="MobiDB-lite"/>
    </source>
</evidence>
<accession>A0ABQ8EZW4</accession>
<evidence type="ECO:0000256" key="1">
    <source>
        <dbReference type="ARBA" id="ARBA00006180"/>
    </source>
</evidence>
<feature type="region of interest" description="Disordered" evidence="3">
    <location>
        <begin position="608"/>
        <end position="689"/>
    </location>
</feature>
<evidence type="ECO:0000256" key="2">
    <source>
        <dbReference type="ARBA" id="ARBA00023306"/>
    </source>
</evidence>
<reference evidence="5 6" key="1">
    <citation type="submission" date="2021-02" db="EMBL/GenBank/DDBJ databases">
        <title>Variation within the Batrachochytrium salamandrivorans European outbreak.</title>
        <authorList>
            <person name="Kelly M."/>
            <person name="Pasmans F."/>
            <person name="Shea T.P."/>
            <person name="Munoz J.F."/>
            <person name="Carranza S."/>
            <person name="Cuomo C.A."/>
            <person name="Martel A."/>
        </authorList>
    </citation>
    <scope>NUCLEOTIDE SEQUENCE [LARGE SCALE GENOMIC DNA]</scope>
    <source>
        <strain evidence="5 6">AMFP18/2</strain>
    </source>
</reference>
<proteinExistence type="inferred from homology"/>
<evidence type="ECO:0000313" key="5">
    <source>
        <dbReference type="EMBL" id="KAH6589576.1"/>
    </source>
</evidence>
<name>A0ABQ8EZW4_9FUNG</name>
<feature type="compositionally biased region" description="Basic and acidic residues" evidence="3">
    <location>
        <begin position="648"/>
        <end position="657"/>
    </location>
</feature>
<dbReference type="PANTHER" id="PTHR12634">
    <property type="entry name" value="SIT4 YEAST -ASSOCIATING PROTEIN-RELATED"/>
    <property type="match status" value="1"/>
</dbReference>